<keyword evidence="3" id="KW-1185">Reference proteome</keyword>
<evidence type="ECO:0000313" key="2">
    <source>
        <dbReference type="EMBL" id="GFY71824.1"/>
    </source>
</evidence>
<proteinExistence type="predicted"/>
<dbReference type="OrthoDB" id="10275862at2759"/>
<gene>
    <name evidence="2" type="ORF">TNIN_6151</name>
</gene>
<accession>A0A8X7CGN9</accession>
<reference evidence="2" key="1">
    <citation type="submission" date="2020-08" db="EMBL/GenBank/DDBJ databases">
        <title>Multicomponent nature underlies the extraordinary mechanical properties of spider dragline silk.</title>
        <authorList>
            <person name="Kono N."/>
            <person name="Nakamura H."/>
            <person name="Mori M."/>
            <person name="Yoshida Y."/>
            <person name="Ohtoshi R."/>
            <person name="Malay A.D."/>
            <person name="Moran D.A.P."/>
            <person name="Tomita M."/>
            <person name="Numata K."/>
            <person name="Arakawa K."/>
        </authorList>
    </citation>
    <scope>NUCLEOTIDE SEQUENCE</scope>
</reference>
<evidence type="ECO:0000256" key="1">
    <source>
        <dbReference type="SAM" id="MobiDB-lite"/>
    </source>
</evidence>
<feature type="compositionally biased region" description="Basic and acidic residues" evidence="1">
    <location>
        <begin position="84"/>
        <end position="94"/>
    </location>
</feature>
<feature type="region of interest" description="Disordered" evidence="1">
    <location>
        <begin position="70"/>
        <end position="94"/>
    </location>
</feature>
<dbReference type="AlphaFoldDB" id="A0A8X7CGN9"/>
<dbReference type="EMBL" id="BMAV01019112">
    <property type="protein sequence ID" value="GFY71824.1"/>
    <property type="molecule type" value="Genomic_DNA"/>
</dbReference>
<sequence>MPNASKPNVSLPAHRNKSLFTFVSTFVVLCINLSCRVEGHGLECTCIDVRKTHLTQHRARTYQTVTGIPANARAHPRKKGGRKGALESKKEQKG</sequence>
<comment type="caution">
    <text evidence="2">The sequence shown here is derived from an EMBL/GenBank/DDBJ whole genome shotgun (WGS) entry which is preliminary data.</text>
</comment>
<dbReference type="Proteomes" id="UP000886998">
    <property type="component" value="Unassembled WGS sequence"/>
</dbReference>
<evidence type="ECO:0000313" key="3">
    <source>
        <dbReference type="Proteomes" id="UP000886998"/>
    </source>
</evidence>
<name>A0A8X7CGN9_9ARAC</name>
<protein>
    <submittedName>
        <fullName evidence="2">Uncharacterized protein</fullName>
    </submittedName>
</protein>
<organism evidence="2 3">
    <name type="scientific">Trichonephila inaurata madagascariensis</name>
    <dbReference type="NCBI Taxonomy" id="2747483"/>
    <lineage>
        <taxon>Eukaryota</taxon>
        <taxon>Metazoa</taxon>
        <taxon>Ecdysozoa</taxon>
        <taxon>Arthropoda</taxon>
        <taxon>Chelicerata</taxon>
        <taxon>Arachnida</taxon>
        <taxon>Araneae</taxon>
        <taxon>Araneomorphae</taxon>
        <taxon>Entelegynae</taxon>
        <taxon>Araneoidea</taxon>
        <taxon>Nephilidae</taxon>
        <taxon>Trichonephila</taxon>
        <taxon>Trichonephila inaurata</taxon>
    </lineage>
</organism>